<dbReference type="Pfam" id="PF01370">
    <property type="entry name" value="Epimerase"/>
    <property type="match status" value="1"/>
</dbReference>
<dbReference type="SUPFAM" id="SSF51735">
    <property type="entry name" value="NAD(P)-binding Rossmann-fold domains"/>
    <property type="match status" value="1"/>
</dbReference>
<dbReference type="OrthoDB" id="9765468at2"/>
<proteinExistence type="predicted"/>
<protein>
    <submittedName>
        <fullName evidence="3">UDP-glucose 4-epimerase GalE4</fullName>
    </submittedName>
</protein>
<accession>A0A3S4TM46</accession>
<keyword evidence="4" id="KW-1185">Reference proteome</keyword>
<sequence length="592" mass="63062">MKIVITGVTSVIGRAAATHLLGAGHRVTGVTQRPHPQLDPAVDLVCAGIDAPALQDAVADADAVIHLAPVTDTSALLRVADAAARAGARLLFVSHAGDPERYGRAEDLVSSSWGPTLVIRCAALVGRRPDPLVHRTVATLRAAGADAAIPVLHTDDLCRFLVRSVGSHRTGTVDLAAPEPIPAPSARRWLGPVAVRRAPVWPVAAPVLDVTAVQRDWDFDCGWTAAEALADTGRALAAVPTEPLPRTRPGADGHAAASCAGEFDDAIDPRYAVFDAHGVTDALPGPLTPMSLDVQCGGLRAAQRATGEVLGLRGKLAEEWQRRGTAVFGHRVFTGRTVSDAVAATVGRRGHRLTMLPRTLAVARRHGRWCADYAAGREQRLAQWTSAPNAVLDTRILVLRDRIQQGWALAAVGATIEAVALGCVGAEHLLPPESAAITSTRQPADGTAGPTPGAPQRPSWPLRVAEAAGRSRGLAWGTAVFYTDELREALREKGVRLVARRTLADAEDICYLTLAEAVAPPVDARLRVARRRAERERLLALNMPQVIDDRWWPLPDPVPEAPAEPRRDRAPEPAGVLQRVSSMWRDRPAFGT</sequence>
<organism evidence="3 4">
    <name type="scientific">Mycolicibacterium chitae</name>
    <name type="common">Mycobacterium chitae</name>
    <dbReference type="NCBI Taxonomy" id="1792"/>
    <lineage>
        <taxon>Bacteria</taxon>
        <taxon>Bacillati</taxon>
        <taxon>Actinomycetota</taxon>
        <taxon>Actinomycetes</taxon>
        <taxon>Mycobacteriales</taxon>
        <taxon>Mycobacteriaceae</taxon>
        <taxon>Mycolicibacterium</taxon>
    </lineage>
</organism>
<evidence type="ECO:0000313" key="3">
    <source>
        <dbReference type="EMBL" id="VEG47991.1"/>
    </source>
</evidence>
<dbReference type="InterPro" id="IPR036291">
    <property type="entry name" value="NAD(P)-bd_dom_sf"/>
</dbReference>
<evidence type="ECO:0000259" key="2">
    <source>
        <dbReference type="Pfam" id="PF01370"/>
    </source>
</evidence>
<feature type="region of interest" description="Disordered" evidence="1">
    <location>
        <begin position="554"/>
        <end position="592"/>
    </location>
</feature>
<dbReference type="RefSeq" id="WP_126333847.1">
    <property type="nucleotide sequence ID" value="NZ_AP022604.1"/>
</dbReference>
<name>A0A3S4TM46_MYCCI</name>
<reference evidence="3 4" key="1">
    <citation type="submission" date="2018-12" db="EMBL/GenBank/DDBJ databases">
        <authorList>
            <consortium name="Pathogen Informatics"/>
        </authorList>
    </citation>
    <scope>NUCLEOTIDE SEQUENCE [LARGE SCALE GENOMIC DNA]</scope>
    <source>
        <strain evidence="3 4">NCTC10485</strain>
    </source>
</reference>
<evidence type="ECO:0000256" key="1">
    <source>
        <dbReference type="SAM" id="MobiDB-lite"/>
    </source>
</evidence>
<dbReference type="AlphaFoldDB" id="A0A3S4TM46"/>
<evidence type="ECO:0000313" key="4">
    <source>
        <dbReference type="Proteomes" id="UP000282551"/>
    </source>
</evidence>
<dbReference type="EMBL" id="LR134355">
    <property type="protein sequence ID" value="VEG47991.1"/>
    <property type="molecule type" value="Genomic_DNA"/>
</dbReference>
<dbReference type="Gene3D" id="3.40.50.720">
    <property type="entry name" value="NAD(P)-binding Rossmann-like Domain"/>
    <property type="match status" value="1"/>
</dbReference>
<feature type="region of interest" description="Disordered" evidence="1">
    <location>
        <begin position="439"/>
        <end position="459"/>
    </location>
</feature>
<feature type="domain" description="NAD-dependent epimerase/dehydratase" evidence="2">
    <location>
        <begin position="3"/>
        <end position="73"/>
    </location>
</feature>
<dbReference type="Proteomes" id="UP000282551">
    <property type="component" value="Chromosome"/>
</dbReference>
<dbReference type="InterPro" id="IPR001509">
    <property type="entry name" value="Epimerase_deHydtase"/>
</dbReference>
<gene>
    <name evidence="3" type="primary">galE4</name>
    <name evidence="3" type="ORF">NCTC10485_02284</name>
</gene>